<comment type="caution">
    <text evidence="1">The sequence shown here is derived from an EMBL/GenBank/DDBJ whole genome shotgun (WGS) entry which is preliminary data.</text>
</comment>
<dbReference type="Proteomes" id="UP000657574">
    <property type="component" value="Unassembled WGS sequence"/>
</dbReference>
<organism evidence="1 2">
    <name type="scientific">Streptomyces brasiliensis</name>
    <dbReference type="NCBI Taxonomy" id="1954"/>
    <lineage>
        <taxon>Bacteria</taxon>
        <taxon>Bacillati</taxon>
        <taxon>Actinomycetota</taxon>
        <taxon>Actinomycetes</taxon>
        <taxon>Kitasatosporales</taxon>
        <taxon>Streptomycetaceae</taxon>
        <taxon>Streptomyces</taxon>
    </lineage>
</organism>
<reference evidence="1" key="1">
    <citation type="journal article" date="2014" name="Int. J. Syst. Evol. Microbiol.">
        <title>Complete genome sequence of Corynebacterium casei LMG S-19264T (=DSM 44701T), isolated from a smear-ripened cheese.</title>
        <authorList>
            <consortium name="US DOE Joint Genome Institute (JGI-PGF)"/>
            <person name="Walter F."/>
            <person name="Albersmeier A."/>
            <person name="Kalinowski J."/>
            <person name="Ruckert C."/>
        </authorList>
    </citation>
    <scope>NUCLEOTIDE SEQUENCE</scope>
    <source>
        <strain evidence="1">JCM 3086</strain>
    </source>
</reference>
<accession>A0A917KEE1</accession>
<protein>
    <submittedName>
        <fullName evidence="1">Uncharacterized protein</fullName>
    </submittedName>
</protein>
<evidence type="ECO:0000313" key="2">
    <source>
        <dbReference type="Proteomes" id="UP000657574"/>
    </source>
</evidence>
<reference evidence="1" key="2">
    <citation type="submission" date="2020-09" db="EMBL/GenBank/DDBJ databases">
        <authorList>
            <person name="Sun Q."/>
            <person name="Ohkuma M."/>
        </authorList>
    </citation>
    <scope>NUCLEOTIDE SEQUENCE</scope>
    <source>
        <strain evidence="1">JCM 3086</strain>
    </source>
</reference>
<name>A0A917KEE1_9ACTN</name>
<proteinExistence type="predicted"/>
<keyword evidence="2" id="KW-1185">Reference proteome</keyword>
<dbReference type="AlphaFoldDB" id="A0A917KEE1"/>
<evidence type="ECO:0000313" key="1">
    <source>
        <dbReference type="EMBL" id="GGJ08008.1"/>
    </source>
</evidence>
<dbReference type="EMBL" id="BMQA01000004">
    <property type="protein sequence ID" value="GGJ08008.1"/>
    <property type="molecule type" value="Genomic_DNA"/>
</dbReference>
<gene>
    <name evidence="1" type="ORF">GCM10010121_017930</name>
</gene>
<sequence>MADVSRRIAHSGAPIPLRRQCHRCTVALRGVISWEDNVFTGIDEVDWASLRHAYGSAEDVPALLRALASADRAEREVALDGMYGSVHHQGNVYDSTFACVPFLFGCVQESLLAQVSLPWGGTAPSHGHLPCPAFAALHFDHGGRSARRSPG</sequence>